<reference evidence="2 3" key="1">
    <citation type="journal article" date="2011" name="Genome Res.">
        <title>Phylogeny-wide analysis of social amoeba genomes highlights ancient origins for complex intercellular communication.</title>
        <authorList>
            <person name="Heidel A.J."/>
            <person name="Lawal H.M."/>
            <person name="Felder M."/>
            <person name="Schilde C."/>
            <person name="Helps N.R."/>
            <person name="Tunggal B."/>
            <person name="Rivero F."/>
            <person name="John U."/>
            <person name="Schleicher M."/>
            <person name="Eichinger L."/>
            <person name="Platzer M."/>
            <person name="Noegel A.A."/>
            <person name="Schaap P."/>
            <person name="Gloeckner G."/>
        </authorList>
    </citation>
    <scope>NUCLEOTIDE SEQUENCE [LARGE SCALE GENOMIC DNA]</scope>
    <source>
        <strain evidence="3">ATCC 26659 / Pp 5 / PN500</strain>
    </source>
</reference>
<keyword evidence="1" id="KW-0812">Transmembrane</keyword>
<proteinExistence type="predicted"/>
<organism evidence="2 3">
    <name type="scientific">Heterostelium pallidum (strain ATCC 26659 / Pp 5 / PN500)</name>
    <name type="common">Cellular slime mold</name>
    <name type="synonym">Polysphondylium pallidum</name>
    <dbReference type="NCBI Taxonomy" id="670386"/>
    <lineage>
        <taxon>Eukaryota</taxon>
        <taxon>Amoebozoa</taxon>
        <taxon>Evosea</taxon>
        <taxon>Eumycetozoa</taxon>
        <taxon>Dictyostelia</taxon>
        <taxon>Acytosteliales</taxon>
        <taxon>Acytosteliaceae</taxon>
        <taxon>Heterostelium</taxon>
    </lineage>
</organism>
<dbReference type="GeneID" id="31359055"/>
<dbReference type="RefSeq" id="XP_020435539.1">
    <property type="nucleotide sequence ID" value="XM_020574497.1"/>
</dbReference>
<dbReference type="AlphaFoldDB" id="D3B557"/>
<keyword evidence="1" id="KW-0472">Membrane</keyword>
<dbReference type="OMA" id="GSKWPKT"/>
<dbReference type="Proteomes" id="UP000001396">
    <property type="component" value="Unassembled WGS sequence"/>
</dbReference>
<sequence length="272" mass="31232">MIKSNSDRVFSIIMKEKLVGNLMVSDLVVHSIIVAYNGVLTIVFKAFTKSIWSLKSILNNIDADDEFHLPRENIGTKWPKITIACLNDNQYLSKHQLSLLSNICNDIINNNNNQDIKISIRNLSIVDYFNRSLNPPFKSVKRLCLENNDNNNDNNNNSNVCESKNSVDCTFNRDSQLLVNEIVEETKHLESYYEKVTPLLKDNRNHYKHYNDYVEESSLVAFILGDCVGSESTTLLLQLIDQLKQCIESTNDLKNLYTWMPLQSLHISIRAI</sequence>
<evidence type="ECO:0000313" key="3">
    <source>
        <dbReference type="Proteomes" id="UP000001396"/>
    </source>
</evidence>
<evidence type="ECO:0000256" key="1">
    <source>
        <dbReference type="SAM" id="Phobius"/>
    </source>
</evidence>
<dbReference type="EMBL" id="ADBJ01000015">
    <property type="protein sequence ID" value="EFA83422.1"/>
    <property type="molecule type" value="Genomic_DNA"/>
</dbReference>
<protein>
    <submittedName>
        <fullName evidence="2">Uncharacterized protein</fullName>
    </submittedName>
</protein>
<dbReference type="InParanoid" id="D3B557"/>
<evidence type="ECO:0000313" key="2">
    <source>
        <dbReference type="EMBL" id="EFA83422.1"/>
    </source>
</evidence>
<gene>
    <name evidence="2" type="ORF">PPL_03568</name>
</gene>
<name>D3B557_HETP5</name>
<comment type="caution">
    <text evidence="2">The sequence shown here is derived from an EMBL/GenBank/DDBJ whole genome shotgun (WGS) entry which is preliminary data.</text>
</comment>
<keyword evidence="1" id="KW-1133">Transmembrane helix</keyword>
<accession>D3B557</accession>
<feature type="transmembrane region" description="Helical" evidence="1">
    <location>
        <begin position="27"/>
        <end position="47"/>
    </location>
</feature>
<keyword evidence="3" id="KW-1185">Reference proteome</keyword>